<feature type="region of interest" description="Disordered" evidence="1">
    <location>
        <begin position="129"/>
        <end position="153"/>
    </location>
</feature>
<organism evidence="3 4">
    <name type="scientific">Streptomyces halstedii</name>
    <dbReference type="NCBI Taxonomy" id="1944"/>
    <lineage>
        <taxon>Bacteria</taxon>
        <taxon>Bacillati</taxon>
        <taxon>Actinomycetota</taxon>
        <taxon>Actinomycetes</taxon>
        <taxon>Kitasatosporales</taxon>
        <taxon>Streptomycetaceae</taxon>
        <taxon>Streptomyces</taxon>
    </lineage>
</organism>
<protein>
    <recommendedName>
        <fullName evidence="2">PEP-utilising enzyme mobile domain-containing protein</fullName>
    </recommendedName>
</protein>
<dbReference type="InterPro" id="IPR036637">
    <property type="entry name" value="Phosphohistidine_dom_sf"/>
</dbReference>
<evidence type="ECO:0000256" key="1">
    <source>
        <dbReference type="SAM" id="MobiDB-lite"/>
    </source>
</evidence>
<dbReference type="InterPro" id="IPR008279">
    <property type="entry name" value="PEP-util_enz_mobile_dom"/>
</dbReference>
<dbReference type="Proteomes" id="UP000735541">
    <property type="component" value="Unassembled WGS sequence"/>
</dbReference>
<feature type="domain" description="PEP-utilising enzyme mobile" evidence="2">
    <location>
        <begin position="58"/>
        <end position="129"/>
    </location>
</feature>
<keyword evidence="4" id="KW-1185">Reference proteome</keyword>
<name>A0ABS6U0Z1_STRHA</name>
<dbReference type="SUPFAM" id="SSF52009">
    <property type="entry name" value="Phosphohistidine domain"/>
    <property type="match status" value="1"/>
</dbReference>
<evidence type="ECO:0000313" key="3">
    <source>
        <dbReference type="EMBL" id="MBV7674185.1"/>
    </source>
</evidence>
<dbReference type="EMBL" id="JAHUVW010000004">
    <property type="protein sequence ID" value="MBV7674185.1"/>
    <property type="molecule type" value="Genomic_DNA"/>
</dbReference>
<dbReference type="PANTHER" id="PTHR43615:SF1">
    <property type="entry name" value="PPDK_N DOMAIN-CONTAINING PROTEIN"/>
    <property type="match status" value="1"/>
</dbReference>
<comment type="caution">
    <text evidence="3">The sequence shown here is derived from an EMBL/GenBank/DDBJ whole genome shotgun (WGS) entry which is preliminary data.</text>
</comment>
<proteinExistence type="predicted"/>
<evidence type="ECO:0000313" key="4">
    <source>
        <dbReference type="Proteomes" id="UP000735541"/>
    </source>
</evidence>
<sequence length="263" mass="26378">MEWAVTAGGPVVLQARPLTRPVHDGALPEPPADGWSGLAAVAGIATGPAARLGRGTPPEGAVLICGALGPEAAAALLRGPAAVVSSTGGPLSHTAIIARELGIPCVTNVPEALARIPDGMVVEVDGTAGTVRPAPTVPSPRQEQKPVSRRDAAVVTTSIPDTLPGDGRAATLVLHDPSRADLGVLARALANASEAAGPLGVLLPDGMPPSAALPAHHPAFVLRTANGLAVLWPQRAGGLPARVVTLDTDDRVIVERPLGRSAS</sequence>
<dbReference type="PANTHER" id="PTHR43615">
    <property type="entry name" value="PHOSPHOENOLPYRUVATE SYNTHASE-RELATED"/>
    <property type="match status" value="1"/>
</dbReference>
<reference evidence="3 4" key="1">
    <citation type="submission" date="2021-07" db="EMBL/GenBank/DDBJ databases">
        <title>Sequencing Streptomyces halstedii LGO-A4 genome an citrus endophytic actinomycete.</title>
        <authorList>
            <person name="Samborskyy M."/>
            <person name="Scott N."/>
            <person name="Deglau R."/>
            <person name="Dickens S."/>
            <person name="Oliveira L.G."/>
        </authorList>
    </citation>
    <scope>NUCLEOTIDE SEQUENCE [LARGE SCALE GENOMIC DNA]</scope>
    <source>
        <strain evidence="3 4">LGO-A4</strain>
    </source>
</reference>
<gene>
    <name evidence="3" type="ORF">STHAL_32575</name>
</gene>
<feature type="compositionally biased region" description="Basic and acidic residues" evidence="1">
    <location>
        <begin position="142"/>
        <end position="152"/>
    </location>
</feature>
<dbReference type="Gene3D" id="3.50.30.10">
    <property type="entry name" value="Phosphohistidine domain"/>
    <property type="match status" value="1"/>
</dbReference>
<dbReference type="Pfam" id="PF00391">
    <property type="entry name" value="PEP-utilizers"/>
    <property type="match status" value="1"/>
</dbReference>
<accession>A0ABS6U0Z1</accession>
<dbReference type="InterPro" id="IPR051549">
    <property type="entry name" value="PEP_Utilizing_Enz"/>
</dbReference>
<evidence type="ECO:0000259" key="2">
    <source>
        <dbReference type="Pfam" id="PF00391"/>
    </source>
</evidence>